<sequence length="600" mass="67458">MMDSGHSTVSYTLISSPERSWDIPNVDPYKEAALQAIEQVAPPLSPAYLPDPIELDEHVPVYVLEPEYPKYLEPPADDMVAEDQPYAEDAVPTALFSGYIADSDLEEDPEEEENADYANEPEEEDQKRKTIRRKILRKRSLMIILRRARISIRPQTPMPPLSEARVAELLTMPTPLPSLLTPMSSLVPQIPSPPFPVPSPPPVPSSPLPLPVPVKTHAPEQDAIAALLMLPSITRRSEVGESSAAAAFAATRPPRDLCGFVDTTQAEASITRRHARTLYDIERMMMTTVELVNLRVNYEAQTLQRDGEEFHSQLRDAQRNRADIRDEIVALRDRETRMTEMEDQFQDARDRAVSHMICTQALKARAQIDTMEDAVMSDQAMQRNSTKGDGSHSSRGGPIRPVQSVRACSNFDFMKCQPLNFKGTKGLVGLSCWFKKIESVFHISGCAVENQVKFVTSTMLDAALTWWNGHVRTLGHDVAYAMTWGTLKKKLTDKYCPKGEIKKLEIELWNLKVRGNDVAAYAQRFQELALMCTKFLADETEKVDKYIIPENINGNVMSARPKTLDNAIKLSNDLMDQKLRTYAEMQNDNKGKADDSSRNN</sequence>
<evidence type="ECO:0000256" key="2">
    <source>
        <dbReference type="SAM" id="MobiDB-lite"/>
    </source>
</evidence>
<dbReference type="AlphaFoldDB" id="A0A699H1L5"/>
<feature type="region of interest" description="Disordered" evidence="2">
    <location>
        <begin position="379"/>
        <end position="399"/>
    </location>
</feature>
<feature type="region of interest" description="Disordered" evidence="2">
    <location>
        <begin position="105"/>
        <end position="130"/>
    </location>
</feature>
<protein>
    <submittedName>
        <fullName evidence="5">Reverse transcriptase domain-containing protein</fullName>
    </submittedName>
</protein>
<keyword evidence="1" id="KW-0175">Coiled coil</keyword>
<dbReference type="GO" id="GO:0003964">
    <property type="term" value="F:RNA-directed DNA polymerase activity"/>
    <property type="evidence" value="ECO:0007669"/>
    <property type="project" value="UniProtKB-KW"/>
</dbReference>
<gene>
    <name evidence="4" type="ORF">Tci_267901</name>
    <name evidence="5" type="ORF">Tci_269720</name>
</gene>
<comment type="caution">
    <text evidence="5">The sequence shown here is derived from an EMBL/GenBank/DDBJ whole genome shotgun (WGS) entry which is preliminary data.</text>
</comment>
<evidence type="ECO:0000256" key="1">
    <source>
        <dbReference type="SAM" id="Coils"/>
    </source>
</evidence>
<keyword evidence="5" id="KW-0548">Nucleotidyltransferase</keyword>
<dbReference type="EMBL" id="BKCJ010082312">
    <property type="protein sequence ID" value="GEW95925.1"/>
    <property type="molecule type" value="Genomic_DNA"/>
</dbReference>
<proteinExistence type="predicted"/>
<dbReference type="Pfam" id="PF03732">
    <property type="entry name" value="Retrotrans_gag"/>
    <property type="match status" value="1"/>
</dbReference>
<evidence type="ECO:0000313" key="5">
    <source>
        <dbReference type="EMBL" id="GEW97744.1"/>
    </source>
</evidence>
<keyword evidence="5" id="KW-0808">Transferase</keyword>
<feature type="domain" description="Retrotransposon gag" evidence="3">
    <location>
        <begin position="453"/>
        <end position="546"/>
    </location>
</feature>
<organism evidence="5">
    <name type="scientific">Tanacetum cinerariifolium</name>
    <name type="common">Dalmatian daisy</name>
    <name type="synonym">Chrysanthemum cinerariifolium</name>
    <dbReference type="NCBI Taxonomy" id="118510"/>
    <lineage>
        <taxon>Eukaryota</taxon>
        <taxon>Viridiplantae</taxon>
        <taxon>Streptophyta</taxon>
        <taxon>Embryophyta</taxon>
        <taxon>Tracheophyta</taxon>
        <taxon>Spermatophyta</taxon>
        <taxon>Magnoliopsida</taxon>
        <taxon>eudicotyledons</taxon>
        <taxon>Gunneridae</taxon>
        <taxon>Pentapetalae</taxon>
        <taxon>asterids</taxon>
        <taxon>campanulids</taxon>
        <taxon>Asterales</taxon>
        <taxon>Asteraceae</taxon>
        <taxon>Asteroideae</taxon>
        <taxon>Anthemideae</taxon>
        <taxon>Anthemidinae</taxon>
        <taxon>Tanacetum</taxon>
    </lineage>
</organism>
<name>A0A699H1L5_TANCI</name>
<accession>A0A699H1L5</accession>
<reference evidence="5" key="1">
    <citation type="journal article" date="2019" name="Sci. Rep.">
        <title>Draft genome of Tanacetum cinerariifolium, the natural source of mosquito coil.</title>
        <authorList>
            <person name="Yamashiro T."/>
            <person name="Shiraishi A."/>
            <person name="Satake H."/>
            <person name="Nakayama K."/>
        </authorList>
    </citation>
    <scope>NUCLEOTIDE SEQUENCE</scope>
</reference>
<evidence type="ECO:0000259" key="3">
    <source>
        <dbReference type="Pfam" id="PF03732"/>
    </source>
</evidence>
<keyword evidence="5" id="KW-0695">RNA-directed DNA polymerase</keyword>
<feature type="compositionally biased region" description="Acidic residues" evidence="2">
    <location>
        <begin position="105"/>
        <end position="124"/>
    </location>
</feature>
<feature type="coiled-coil region" evidence="1">
    <location>
        <begin position="300"/>
        <end position="351"/>
    </location>
</feature>
<feature type="compositionally biased region" description="Polar residues" evidence="2">
    <location>
        <begin position="379"/>
        <end position="394"/>
    </location>
</feature>
<evidence type="ECO:0000313" key="4">
    <source>
        <dbReference type="EMBL" id="GEW95925.1"/>
    </source>
</evidence>
<dbReference type="InterPro" id="IPR005162">
    <property type="entry name" value="Retrotrans_gag_dom"/>
</dbReference>
<dbReference type="EMBL" id="BKCJ010083196">
    <property type="protein sequence ID" value="GEW97744.1"/>
    <property type="molecule type" value="Genomic_DNA"/>
</dbReference>